<reference evidence="2" key="1">
    <citation type="submission" date="2020-10" db="EMBL/GenBank/DDBJ databases">
        <title>Genome Sequence of Monilinia vaccinii-corymbosi Sheds Light on Mummy Berry Disease Infection of Blueberry and Mating Type.</title>
        <authorList>
            <person name="Yow A.G."/>
            <person name="Zhang Y."/>
            <person name="Bansal K."/>
            <person name="Eacker S.M."/>
            <person name="Sullivan S."/>
            <person name="Liachko I."/>
            <person name="Cubeta M.A."/>
            <person name="Rollins J.A."/>
            <person name="Ashrafi H."/>
        </authorList>
    </citation>
    <scope>NUCLEOTIDE SEQUENCE</scope>
    <source>
        <strain evidence="2">RL-1</strain>
    </source>
</reference>
<proteinExistence type="predicted"/>
<organism evidence="2 3">
    <name type="scientific">Monilinia vaccinii-corymbosi</name>
    <dbReference type="NCBI Taxonomy" id="61207"/>
    <lineage>
        <taxon>Eukaryota</taxon>
        <taxon>Fungi</taxon>
        <taxon>Dikarya</taxon>
        <taxon>Ascomycota</taxon>
        <taxon>Pezizomycotina</taxon>
        <taxon>Leotiomycetes</taxon>
        <taxon>Helotiales</taxon>
        <taxon>Sclerotiniaceae</taxon>
        <taxon>Monilinia</taxon>
    </lineage>
</organism>
<dbReference type="AlphaFoldDB" id="A0A8A3PAR9"/>
<accession>A0A8A3PAR9</accession>
<evidence type="ECO:0000256" key="1">
    <source>
        <dbReference type="SAM" id="MobiDB-lite"/>
    </source>
</evidence>
<dbReference type="Proteomes" id="UP000672032">
    <property type="component" value="Chromosome 3"/>
</dbReference>
<dbReference type="EMBL" id="CP063407">
    <property type="protein sequence ID" value="QSZ32198.1"/>
    <property type="molecule type" value="Genomic_DNA"/>
</dbReference>
<feature type="compositionally biased region" description="Low complexity" evidence="1">
    <location>
        <begin position="42"/>
        <end position="53"/>
    </location>
</feature>
<evidence type="ECO:0000313" key="3">
    <source>
        <dbReference type="Proteomes" id="UP000672032"/>
    </source>
</evidence>
<keyword evidence="3" id="KW-1185">Reference proteome</keyword>
<protein>
    <submittedName>
        <fullName evidence="2">Uncharacterized protein</fullName>
    </submittedName>
</protein>
<evidence type="ECO:0000313" key="2">
    <source>
        <dbReference type="EMBL" id="QSZ32198.1"/>
    </source>
</evidence>
<gene>
    <name evidence="2" type="ORF">DSL72_001769</name>
</gene>
<feature type="region of interest" description="Disordered" evidence="1">
    <location>
        <begin position="31"/>
        <end position="78"/>
    </location>
</feature>
<sequence>MADQASISGGSPNTDRMKTMMESMFSQFAERFPQNAIPNVNTGDGTAGTTPADQSKTTSRPRHAMAHPTPFSGEDPTDYPQFLGNLEAKLNIDGAAIGNQYAMIWYAFSRLTGEAAKSMTPWMESAKGTAEFTVEGFV</sequence>
<name>A0A8A3PAR9_9HELO</name>
<dbReference type="OrthoDB" id="3557951at2759"/>